<evidence type="ECO:0000313" key="6">
    <source>
        <dbReference type="Proteomes" id="UP000009375"/>
    </source>
</evidence>
<dbReference type="InterPro" id="IPR000086">
    <property type="entry name" value="NUDIX_hydrolase_dom"/>
</dbReference>
<proteinExistence type="predicted"/>
<dbReference type="PROSITE" id="PS51462">
    <property type="entry name" value="NUDIX"/>
    <property type="match status" value="1"/>
</dbReference>
<feature type="domain" description="Nudix hydrolase" evidence="3">
    <location>
        <begin position="143"/>
        <end position="267"/>
    </location>
</feature>
<keyword evidence="2 5" id="KW-0378">Hydrolase</keyword>
<dbReference type="PANTHER" id="PTHR43046">
    <property type="entry name" value="GDP-MANNOSE MANNOSYL HYDROLASE"/>
    <property type="match status" value="1"/>
</dbReference>
<sequence>MSILDIFNLTWKPREGIIYRNKIWGRHKNLVWLKPMWQGQPPFPIGKRRQNISKVYVELDKIRYSGSFQVKGNVCTFGILNHRHITELYKTDRQNVKFFKRYTGKSKVHPKFGKIVNETKSYRYLAKVIDSSKITREKILGRQLVRRRGTALVDTKEGILVVAGKSGIFILPGGGAEKGESREKAAIRELREETGLKTISIKYLFSHDDPEYRRIRNLYKIFLVEAVGKIKPDGHEVKHIRFWKPNSDINISNTTKLIIDKYLNEFKNT</sequence>
<accession>D2EFL2</accession>
<name>D2EFL2_PARA4</name>
<gene>
    <name evidence="5" type="ORF">BJBARM4_0530</name>
</gene>
<dbReference type="PANTHER" id="PTHR43046:SF14">
    <property type="entry name" value="MUTT_NUDIX FAMILY PROTEIN"/>
    <property type="match status" value="1"/>
</dbReference>
<dbReference type="SUPFAM" id="SSF55811">
    <property type="entry name" value="Nudix"/>
    <property type="match status" value="1"/>
</dbReference>
<dbReference type="PRINTS" id="PR00502">
    <property type="entry name" value="NUDIXFAMILY"/>
</dbReference>
<evidence type="ECO:0000256" key="1">
    <source>
        <dbReference type="ARBA" id="ARBA00001946"/>
    </source>
</evidence>
<evidence type="ECO:0000313" key="4">
    <source>
        <dbReference type="EMBL" id="APG80634.1"/>
    </source>
</evidence>
<dbReference type="Gene3D" id="3.90.79.10">
    <property type="entry name" value="Nucleoside Triphosphate Pyrophosphohydrolase"/>
    <property type="match status" value="1"/>
</dbReference>
<dbReference type="AlphaFoldDB" id="D2EFL2"/>
<evidence type="ECO:0000256" key="2">
    <source>
        <dbReference type="ARBA" id="ARBA00022801"/>
    </source>
</evidence>
<dbReference type="InterPro" id="IPR015797">
    <property type="entry name" value="NUDIX_hydrolase-like_dom_sf"/>
</dbReference>
<reference evidence="4" key="2">
    <citation type="submission" date="2016-10" db="EMBL/GenBank/DDBJ databases">
        <title>New CRISPR-Cas systems from uncultivated microbes.</title>
        <authorList>
            <person name="Burstein D."/>
            <person name="Harrington L.B."/>
            <person name="Strutt S.C."/>
            <person name="Probst A.J."/>
            <person name="Anantharaman K."/>
            <person name="Thomas B.C."/>
            <person name="Doudna J.A."/>
            <person name="Banfield J.F."/>
        </authorList>
    </citation>
    <scope>NUCLEOTIDE SEQUENCE</scope>
    <source>
        <strain evidence="4">ARMAN-4</strain>
    </source>
</reference>
<dbReference type="EMBL" id="GG730046">
    <property type="protein sequence ID" value="EEZ92909.1"/>
    <property type="molecule type" value="Genomic_DNA"/>
</dbReference>
<comment type="cofactor">
    <cofactor evidence="1">
        <name>Mg(2+)</name>
        <dbReference type="ChEBI" id="CHEBI:18420"/>
    </cofactor>
</comment>
<dbReference type="PROSITE" id="PS00893">
    <property type="entry name" value="NUDIX_BOX"/>
    <property type="match status" value="1"/>
</dbReference>
<dbReference type="InterPro" id="IPR020084">
    <property type="entry name" value="NUDIX_hydrolase_CS"/>
</dbReference>
<dbReference type="Pfam" id="PF00293">
    <property type="entry name" value="NUDIX"/>
    <property type="match status" value="1"/>
</dbReference>
<reference evidence="5 6" key="1">
    <citation type="journal article" date="2010" name="Proc. Natl. Acad. Sci. U.S.A.">
        <title>Enigmatic, ultrasmall, uncultivated Archaea.</title>
        <authorList>
            <person name="Baker B.J."/>
            <person name="Comolli L.R."/>
            <person name="Dick G.J."/>
            <person name="Hauser L.J."/>
            <person name="Hyatt D."/>
            <person name="Dill B.D."/>
            <person name="Land M.L."/>
            <person name="Verberkmoes N.C."/>
            <person name="Hettich R.L."/>
            <person name="Banfield J.F."/>
        </authorList>
    </citation>
    <scope>NUCLEOTIDE SEQUENCE [LARGE SCALE GENOMIC DNA]</scope>
</reference>
<dbReference type="Proteomes" id="UP000009375">
    <property type="component" value="Unassembled WGS sequence"/>
</dbReference>
<organism evidence="5 6">
    <name type="scientific">Candidatus Parvarchaeum acidiphilum ARMAN-4</name>
    <dbReference type="NCBI Taxonomy" id="662760"/>
    <lineage>
        <taxon>Archaea</taxon>
        <taxon>Candidatus Parvarchaeota</taxon>
        <taxon>Candidatus Parvarchaeum</taxon>
    </lineage>
</organism>
<evidence type="ECO:0000313" key="5">
    <source>
        <dbReference type="EMBL" id="EEZ92909.1"/>
    </source>
</evidence>
<evidence type="ECO:0000259" key="3">
    <source>
        <dbReference type="PROSITE" id="PS51462"/>
    </source>
</evidence>
<accession>A0A1L3KS26</accession>
<dbReference type="InterPro" id="IPR020476">
    <property type="entry name" value="Nudix_hydrolase"/>
</dbReference>
<protein>
    <submittedName>
        <fullName evidence="5">NUDIX hydrolase</fullName>
    </submittedName>
    <submittedName>
        <fullName evidence="4">Pyrimidine (Deoxy)nucleoside triphosphate pyrophosphohydrolase</fullName>
    </submittedName>
</protein>
<dbReference type="EMBL" id="KY040241">
    <property type="protein sequence ID" value="APG80634.1"/>
    <property type="molecule type" value="Genomic_DNA"/>
</dbReference>
<dbReference type="GO" id="GO:0016787">
    <property type="term" value="F:hydrolase activity"/>
    <property type="evidence" value="ECO:0007669"/>
    <property type="project" value="UniProtKB-KW"/>
</dbReference>
<dbReference type="CDD" id="cd04667">
    <property type="entry name" value="NUDIX_Hydrolase"/>
    <property type="match status" value="1"/>
</dbReference>